<comment type="similarity">
    <text evidence="1">Belongs to the universal ribosomal protein uL1 family.</text>
</comment>
<dbReference type="InterPro" id="IPR023674">
    <property type="entry name" value="Ribosomal_uL1-like"/>
</dbReference>
<evidence type="ECO:0000256" key="5">
    <source>
        <dbReference type="ARBA" id="ARBA00023274"/>
    </source>
</evidence>
<dbReference type="PANTHER" id="PTHR36427:SF3">
    <property type="entry name" value="LARGE RIBOSOMAL SUBUNIT PROTEIN UL1M"/>
    <property type="match status" value="1"/>
</dbReference>
<dbReference type="PIRSF" id="PIRSF002155">
    <property type="entry name" value="Ribosomal_L1"/>
    <property type="match status" value="1"/>
</dbReference>
<dbReference type="CDD" id="cd00403">
    <property type="entry name" value="Ribosomal_L1"/>
    <property type="match status" value="1"/>
</dbReference>
<evidence type="ECO:0000256" key="6">
    <source>
        <dbReference type="ARBA" id="ARBA00035241"/>
    </source>
</evidence>
<dbReference type="GO" id="GO:0015934">
    <property type="term" value="C:large ribosomal subunit"/>
    <property type="evidence" value="ECO:0007669"/>
    <property type="project" value="InterPro"/>
</dbReference>
<dbReference type="SUPFAM" id="SSF56808">
    <property type="entry name" value="Ribosomal protein L1"/>
    <property type="match status" value="1"/>
</dbReference>
<name>A0AAU7QVA0_9FLAO</name>
<dbReference type="GO" id="GO:0003723">
    <property type="term" value="F:RNA binding"/>
    <property type="evidence" value="ECO:0007669"/>
    <property type="project" value="InterPro"/>
</dbReference>
<organism evidence="8">
    <name type="scientific">Candidatus Shikimatogenerans sp. AspAUS03</name>
    <dbReference type="NCBI Taxonomy" id="3158563"/>
    <lineage>
        <taxon>Bacteria</taxon>
        <taxon>Pseudomonadati</taxon>
        <taxon>Bacteroidota</taxon>
        <taxon>Flavobacteriia</taxon>
        <taxon>Flavobacteriales</taxon>
        <taxon>Candidatus Shikimatogenerans</taxon>
    </lineage>
</organism>
<reference evidence="8" key="1">
    <citation type="submission" date="2024-06" db="EMBL/GenBank/DDBJ databases">
        <title>Diversity, functionality, and evolutionary history of bacterial symbionts in false click beetles (Coleoptera, Throscidae).</title>
        <authorList>
            <person name="Wierz J.C."/>
            <person name="Malm H."/>
            <person name="Kaltenpoth M."/>
            <person name="Engl T."/>
        </authorList>
    </citation>
    <scope>NUCLEOTIDE SEQUENCE</scope>
    <source>
        <strain evidence="8">AspAUS03</strain>
    </source>
</reference>
<dbReference type="GO" id="GO:0003735">
    <property type="term" value="F:structural constituent of ribosome"/>
    <property type="evidence" value="ECO:0007669"/>
    <property type="project" value="InterPro"/>
</dbReference>
<dbReference type="Pfam" id="PF00687">
    <property type="entry name" value="Ribosomal_L1"/>
    <property type="match status" value="1"/>
</dbReference>
<gene>
    <name evidence="8" type="ORF">ABPD24_00695</name>
</gene>
<accession>A0AAU7QVA0</accession>
<keyword evidence="3" id="KW-0810">Translation regulation</keyword>
<sequence length="225" mass="26312">MKKKNKLFKSLFDKNKKYSINKAIKILLNITKNIYNKCINSIDISINIKKKKKILIRESLMLPYFNGKKYNILILTNNLLDIKKNNRKKIVKYIGGEKYIKKIKNKWLNFNMLITTPLFMNKISNLGKILGSKNLMPNPILGNITEDPLKAAQNILKGKIEIKMDKFYIINCSVGRSNFSKDKIKKNIIYLINFILNLRIISNNKTYIKNIFLSSTYSPSIKIKW</sequence>
<evidence type="ECO:0000256" key="2">
    <source>
        <dbReference type="ARBA" id="ARBA00022491"/>
    </source>
</evidence>
<keyword evidence="4 8" id="KW-0689">Ribosomal protein</keyword>
<evidence type="ECO:0000313" key="8">
    <source>
        <dbReference type="EMBL" id="XBT18820.1"/>
    </source>
</evidence>
<evidence type="ECO:0000256" key="7">
    <source>
        <dbReference type="ARBA" id="ARBA00035452"/>
    </source>
</evidence>
<evidence type="ECO:0000256" key="1">
    <source>
        <dbReference type="ARBA" id="ARBA00010531"/>
    </source>
</evidence>
<dbReference type="AlphaFoldDB" id="A0AAU7QVA0"/>
<dbReference type="InterPro" id="IPR016095">
    <property type="entry name" value="Ribosomal_uL1_3-a/b-sand"/>
</dbReference>
<evidence type="ECO:0000256" key="4">
    <source>
        <dbReference type="ARBA" id="ARBA00022980"/>
    </source>
</evidence>
<dbReference type="PANTHER" id="PTHR36427">
    <property type="entry name" value="54S RIBOSOMAL PROTEIN L1, MITOCHONDRIAL"/>
    <property type="match status" value="1"/>
</dbReference>
<protein>
    <recommendedName>
        <fullName evidence="6">Large ribosomal subunit protein uL1</fullName>
    </recommendedName>
    <alternativeName>
        <fullName evidence="7">50S ribosomal protein L1</fullName>
    </alternativeName>
</protein>
<dbReference type="Gene3D" id="3.30.190.20">
    <property type="match status" value="1"/>
</dbReference>
<dbReference type="Gene3D" id="3.40.50.790">
    <property type="match status" value="1"/>
</dbReference>
<dbReference type="InterPro" id="IPR002143">
    <property type="entry name" value="Ribosomal_uL1"/>
</dbReference>
<proteinExistence type="inferred from homology"/>
<keyword evidence="5" id="KW-0687">Ribonucleoprotein</keyword>
<dbReference type="GO" id="GO:0006412">
    <property type="term" value="P:translation"/>
    <property type="evidence" value="ECO:0007669"/>
    <property type="project" value="InterPro"/>
</dbReference>
<dbReference type="GO" id="GO:0006417">
    <property type="term" value="P:regulation of translation"/>
    <property type="evidence" value="ECO:0007669"/>
    <property type="project" value="UniProtKB-KW"/>
</dbReference>
<keyword evidence="2" id="KW-0678">Repressor</keyword>
<dbReference type="EMBL" id="CP157897">
    <property type="protein sequence ID" value="XBT18820.1"/>
    <property type="molecule type" value="Genomic_DNA"/>
</dbReference>
<dbReference type="InterPro" id="IPR028364">
    <property type="entry name" value="Ribosomal_uL1/biogenesis"/>
</dbReference>
<evidence type="ECO:0000256" key="3">
    <source>
        <dbReference type="ARBA" id="ARBA00022845"/>
    </source>
</evidence>